<reference evidence="1 2" key="1">
    <citation type="submission" date="2015-01" db="EMBL/GenBank/DDBJ databases">
        <title>Evolution of Trichinella species and genotypes.</title>
        <authorList>
            <person name="Korhonen P.K."/>
            <person name="Edoardo P."/>
            <person name="Giuseppe L.R."/>
            <person name="Gasser R.B."/>
        </authorList>
    </citation>
    <scope>NUCLEOTIDE SEQUENCE [LARGE SCALE GENOMIC DNA]</scope>
    <source>
        <strain evidence="1">ISS417</strain>
    </source>
</reference>
<name>A0A0V0TKB2_9BILA</name>
<proteinExistence type="predicted"/>
<sequence length="72" mass="7983">MILLLNVFTNICHRIYSLYNGSGKTTDVISGRLAQAVIENLTASRARVNQLAISGTEISCRDLVISHRRIQP</sequence>
<keyword evidence="2" id="KW-1185">Reference proteome</keyword>
<organism evidence="1 2">
    <name type="scientific">Trichinella murrelli</name>
    <dbReference type="NCBI Taxonomy" id="144512"/>
    <lineage>
        <taxon>Eukaryota</taxon>
        <taxon>Metazoa</taxon>
        <taxon>Ecdysozoa</taxon>
        <taxon>Nematoda</taxon>
        <taxon>Enoplea</taxon>
        <taxon>Dorylaimia</taxon>
        <taxon>Trichinellida</taxon>
        <taxon>Trichinellidae</taxon>
        <taxon>Trichinella</taxon>
    </lineage>
</organism>
<dbReference type="EMBL" id="JYDJ01000233">
    <property type="protein sequence ID" value="KRX39455.1"/>
    <property type="molecule type" value="Genomic_DNA"/>
</dbReference>
<comment type="caution">
    <text evidence="1">The sequence shown here is derived from an EMBL/GenBank/DDBJ whole genome shotgun (WGS) entry which is preliminary data.</text>
</comment>
<evidence type="ECO:0000313" key="1">
    <source>
        <dbReference type="EMBL" id="KRX39455.1"/>
    </source>
</evidence>
<dbReference type="Proteomes" id="UP000055048">
    <property type="component" value="Unassembled WGS sequence"/>
</dbReference>
<accession>A0A0V0TKB2</accession>
<gene>
    <name evidence="1" type="ORF">T05_10139</name>
</gene>
<evidence type="ECO:0000313" key="2">
    <source>
        <dbReference type="Proteomes" id="UP000055048"/>
    </source>
</evidence>
<dbReference type="AlphaFoldDB" id="A0A0V0TKB2"/>
<protein>
    <submittedName>
        <fullName evidence="1">Uncharacterized protein</fullName>
    </submittedName>
</protein>